<comment type="caution">
    <text evidence="2">The sequence shown here is derived from an EMBL/GenBank/DDBJ whole genome shotgun (WGS) entry which is preliminary data.</text>
</comment>
<dbReference type="PANTHER" id="PTHR36928:SF1">
    <property type="entry name" value="PHOSPHATASE YCDX-RELATED"/>
    <property type="match status" value="1"/>
</dbReference>
<dbReference type="InterPro" id="IPR003141">
    <property type="entry name" value="Pol/His_phosphatase_N"/>
</dbReference>
<dbReference type="Proteomes" id="UP000440713">
    <property type="component" value="Unassembled WGS sequence"/>
</dbReference>
<evidence type="ECO:0000313" key="3">
    <source>
        <dbReference type="Proteomes" id="UP000440713"/>
    </source>
</evidence>
<dbReference type="PANTHER" id="PTHR36928">
    <property type="entry name" value="PHOSPHATASE YCDX-RELATED"/>
    <property type="match status" value="1"/>
</dbReference>
<accession>A0A6N7XBA8</accession>
<dbReference type="AlphaFoldDB" id="A0A6N7XBA8"/>
<gene>
    <name evidence="2" type="ORF">FYJ71_01000</name>
</gene>
<feature type="domain" description="Polymerase/histidinol phosphatase N-terminal" evidence="1">
    <location>
        <begin position="5"/>
        <end position="91"/>
    </location>
</feature>
<dbReference type="InterPro" id="IPR016195">
    <property type="entry name" value="Pol/histidinol_Pase-like"/>
</dbReference>
<keyword evidence="3" id="KW-1185">Reference proteome</keyword>
<sequence length="245" mass="27801">MKIIGDFHTHTIFSCGNNEKRRHAKGTIEENVLVAIDKGLKKIGISEHGFSHNFYGLSRKNALKEREEIDRLNEKYSDIEILMGMECNILDDSGKIDMEEDLIDKFDYILAGYHYGAKPTSLRSLLHNIDNLLFGGIFSKEYNTRAVVNAMQKYNILYITHPGDKGKVDIERVADMAEKTGTGLEINGHHRKLSPEMIKKIGDRNIKFYIGSDAHSPENVANFEKAFKIVEEAGLDVSRIENIEI</sequence>
<dbReference type="EMBL" id="VUNE01000001">
    <property type="protein sequence ID" value="MST61562.1"/>
    <property type="molecule type" value="Genomic_DNA"/>
</dbReference>
<name>A0A6N7XBA8_9FIRM</name>
<dbReference type="RefSeq" id="WP_154536991.1">
    <property type="nucleotide sequence ID" value="NZ_VUNE01000001.1"/>
</dbReference>
<proteinExistence type="predicted"/>
<organism evidence="2 3">
    <name type="scientific">Peptostreptococcus porci</name>
    <dbReference type="NCBI Taxonomy" id="2652282"/>
    <lineage>
        <taxon>Bacteria</taxon>
        <taxon>Bacillati</taxon>
        <taxon>Bacillota</taxon>
        <taxon>Clostridia</taxon>
        <taxon>Peptostreptococcales</taxon>
        <taxon>Peptostreptococcaceae</taxon>
        <taxon>Peptostreptococcus</taxon>
    </lineage>
</organism>
<dbReference type="Gene3D" id="3.20.20.140">
    <property type="entry name" value="Metal-dependent hydrolases"/>
    <property type="match status" value="1"/>
</dbReference>
<dbReference type="SMART" id="SM00481">
    <property type="entry name" value="POLIIIAc"/>
    <property type="match status" value="1"/>
</dbReference>
<dbReference type="GO" id="GO:0005829">
    <property type="term" value="C:cytosol"/>
    <property type="evidence" value="ECO:0007669"/>
    <property type="project" value="TreeGrafter"/>
</dbReference>
<dbReference type="InterPro" id="IPR050243">
    <property type="entry name" value="PHP_phosphatase"/>
</dbReference>
<evidence type="ECO:0000313" key="2">
    <source>
        <dbReference type="EMBL" id="MST61562.1"/>
    </source>
</evidence>
<reference evidence="2 3" key="1">
    <citation type="submission" date="2019-08" db="EMBL/GenBank/DDBJ databases">
        <title>In-depth cultivation of the pig gut microbiome towards novel bacterial diversity and tailored functional studies.</title>
        <authorList>
            <person name="Wylensek D."/>
            <person name="Hitch T.C.A."/>
            <person name="Clavel T."/>
        </authorList>
    </citation>
    <scope>NUCLEOTIDE SEQUENCE [LARGE SCALE GENOMIC DNA]</scope>
    <source>
        <strain evidence="2 3">WCA-SAB-591-4A-A</strain>
    </source>
</reference>
<evidence type="ECO:0000259" key="1">
    <source>
        <dbReference type="SMART" id="SM00481"/>
    </source>
</evidence>
<dbReference type="GO" id="GO:0008270">
    <property type="term" value="F:zinc ion binding"/>
    <property type="evidence" value="ECO:0007669"/>
    <property type="project" value="TreeGrafter"/>
</dbReference>
<dbReference type="GO" id="GO:0042578">
    <property type="term" value="F:phosphoric ester hydrolase activity"/>
    <property type="evidence" value="ECO:0007669"/>
    <property type="project" value="TreeGrafter"/>
</dbReference>
<dbReference type="SUPFAM" id="SSF89550">
    <property type="entry name" value="PHP domain-like"/>
    <property type="match status" value="1"/>
</dbReference>
<protein>
    <submittedName>
        <fullName evidence="2">PHP domain-containing protein</fullName>
    </submittedName>
</protein>